<protein>
    <submittedName>
        <fullName evidence="1">Uncharacterized protein</fullName>
    </submittedName>
</protein>
<dbReference type="AlphaFoldDB" id="A0A1F4U4M8"/>
<dbReference type="Proteomes" id="UP000179242">
    <property type="component" value="Unassembled WGS sequence"/>
</dbReference>
<organism evidence="1 2">
    <name type="scientific">candidate division WOR-1 bacterium RIFOXYC2_FULL_46_14</name>
    <dbReference type="NCBI Taxonomy" id="1802587"/>
    <lineage>
        <taxon>Bacteria</taxon>
        <taxon>Bacillati</taxon>
        <taxon>Saganbacteria</taxon>
    </lineage>
</organism>
<evidence type="ECO:0000313" key="1">
    <source>
        <dbReference type="EMBL" id="OGC39827.1"/>
    </source>
</evidence>
<gene>
    <name evidence="1" type="ORF">A2438_04820</name>
</gene>
<sequence>MVGHEQIFNSKGETFEKVWERRKRAYPLGKTSDPRFWPVDLEEIDFVKAFHRMGTQELELVLRDLIRGKNAVIESSEHFLKEKNALVAFLDNLSSSNSELDHHFRSPLGRVVQVLSLVNLEKQDGGLSEDVSEKYADLLERAYKYKAFMRELVKRWSETK</sequence>
<comment type="caution">
    <text evidence="1">The sequence shown here is derived from an EMBL/GenBank/DDBJ whole genome shotgun (WGS) entry which is preliminary data.</text>
</comment>
<accession>A0A1F4U4M8</accession>
<reference evidence="1 2" key="1">
    <citation type="journal article" date="2016" name="Nat. Commun.">
        <title>Thousands of microbial genomes shed light on interconnected biogeochemical processes in an aquifer system.</title>
        <authorList>
            <person name="Anantharaman K."/>
            <person name="Brown C.T."/>
            <person name="Hug L.A."/>
            <person name="Sharon I."/>
            <person name="Castelle C.J."/>
            <person name="Probst A.J."/>
            <person name="Thomas B.C."/>
            <person name="Singh A."/>
            <person name="Wilkins M.J."/>
            <person name="Karaoz U."/>
            <person name="Brodie E.L."/>
            <person name="Williams K.H."/>
            <person name="Hubbard S.S."/>
            <person name="Banfield J.F."/>
        </authorList>
    </citation>
    <scope>NUCLEOTIDE SEQUENCE [LARGE SCALE GENOMIC DNA]</scope>
</reference>
<evidence type="ECO:0000313" key="2">
    <source>
        <dbReference type="Proteomes" id="UP000179242"/>
    </source>
</evidence>
<dbReference type="EMBL" id="MEUJ01000005">
    <property type="protein sequence ID" value="OGC39827.1"/>
    <property type="molecule type" value="Genomic_DNA"/>
</dbReference>
<name>A0A1F4U4M8_UNCSA</name>
<proteinExistence type="predicted"/>